<comment type="similarity">
    <text evidence="9">Belongs to the glycosyltransferase group 1 family.</text>
</comment>
<keyword evidence="4 9" id="KW-0808">Transferase</keyword>
<dbReference type="GO" id="GO:0043842">
    <property type="term" value="F:Kdo transferase activity"/>
    <property type="evidence" value="ECO:0007669"/>
    <property type="project" value="UniProtKB-EC"/>
</dbReference>
<evidence type="ECO:0000256" key="9">
    <source>
        <dbReference type="RuleBase" id="RU365103"/>
    </source>
</evidence>
<dbReference type="InterPro" id="IPR038107">
    <property type="entry name" value="Glycos_transf_N_sf"/>
</dbReference>
<dbReference type="Gene3D" id="3.40.50.11720">
    <property type="entry name" value="3-Deoxy-D-manno-octulosonic-acid transferase, N-terminal domain"/>
    <property type="match status" value="1"/>
</dbReference>
<dbReference type="Pfam" id="PF04413">
    <property type="entry name" value="Glycos_transf_N"/>
    <property type="match status" value="1"/>
</dbReference>
<dbReference type="InterPro" id="IPR007507">
    <property type="entry name" value="Glycos_transf_N"/>
</dbReference>
<reference evidence="12" key="2">
    <citation type="submission" date="2011-02" db="EMBL/GenBank/DDBJ databases">
        <title>The complete genome of Desulfurobacterium thermolithotrophum DSM 11699.</title>
        <authorList>
            <consortium name="US DOE Joint Genome Institute (JGI-PGF)"/>
            <person name="Lucas S."/>
            <person name="Copeland A."/>
            <person name="Lapidus A."/>
            <person name="Bruce D."/>
            <person name="Goodwin L."/>
            <person name="Pitluck S."/>
            <person name="Kyrpides N."/>
            <person name="Mavromatis K."/>
            <person name="Pagani I."/>
            <person name="Ivanova N."/>
            <person name="Mikhailova N."/>
            <person name="Daligault H."/>
            <person name="Detter J.C."/>
            <person name="Tapia R."/>
            <person name="Han C."/>
            <person name="Land M."/>
            <person name="Hauser L."/>
            <person name="Markowitz V."/>
            <person name="Cheng J.-F."/>
            <person name="Hugenholtz P."/>
            <person name="Woyke T."/>
            <person name="Wu D."/>
            <person name="Spring S."/>
            <person name="Brambilla E."/>
            <person name="Klenk H.-P."/>
            <person name="Eisen J.A."/>
        </authorList>
    </citation>
    <scope>NUCLEOTIDE SEQUENCE [LARGE SCALE GENOMIC DNA]</scope>
    <source>
        <strain evidence="12">DSM 11699 / BSA</strain>
    </source>
</reference>
<dbReference type="InterPro" id="IPR039901">
    <property type="entry name" value="Kdotransferase"/>
</dbReference>
<organism evidence="11 12">
    <name type="scientific">Desulfurobacterium thermolithotrophum (strain DSM 11699 / BSA)</name>
    <dbReference type="NCBI Taxonomy" id="868864"/>
    <lineage>
        <taxon>Bacteria</taxon>
        <taxon>Pseudomonadati</taxon>
        <taxon>Aquificota</taxon>
        <taxon>Aquificia</taxon>
        <taxon>Desulfurobacteriales</taxon>
        <taxon>Desulfurobacteriaceae</taxon>
        <taxon>Desulfurobacterium</taxon>
    </lineage>
</organism>
<dbReference type="PANTHER" id="PTHR42755">
    <property type="entry name" value="3-DEOXY-MANNO-OCTULOSONATE CYTIDYLYLTRANSFERASE"/>
    <property type="match status" value="1"/>
</dbReference>
<evidence type="ECO:0000256" key="7">
    <source>
        <dbReference type="PIRSR" id="PIRSR639901-1"/>
    </source>
</evidence>
<dbReference type="PANTHER" id="PTHR42755:SF1">
    <property type="entry name" value="3-DEOXY-D-MANNO-OCTULOSONIC ACID TRANSFERASE, MITOCHONDRIAL-RELATED"/>
    <property type="match status" value="1"/>
</dbReference>
<keyword evidence="9" id="KW-0448">Lipopolysaccharide biosynthesis</keyword>
<dbReference type="GO" id="GO:0009244">
    <property type="term" value="P:lipopolysaccharide core region biosynthetic process"/>
    <property type="evidence" value="ECO:0007669"/>
    <property type="project" value="UniProtKB-UniRule"/>
</dbReference>
<comment type="function">
    <text evidence="9">Involved in lipopolysaccharide (LPS) biosynthesis. Catalyzes the transfer of 3-deoxy-D-manno-octulosonate (Kdo) residue(s) from CMP-Kdo to lipid IV(A), the tetraacyldisaccharide-1,4'-bisphosphate precursor of lipid A.</text>
</comment>
<dbReference type="EC" id="2.4.99.12" evidence="2 9"/>
<reference evidence="11 12" key="1">
    <citation type="journal article" date="2011" name="Stand. Genomic Sci.">
        <title>Complete genome sequence of the thermophilic sulfur-reducer Desulfurobacterium thermolithotrophum type strain (BSA(T)) from a deep-sea hydrothermal vent.</title>
        <authorList>
            <person name="Goker M."/>
            <person name="Daligault H."/>
            <person name="Mwirichia R."/>
            <person name="Lapidus A."/>
            <person name="Lucas S."/>
            <person name="Deshpande S."/>
            <person name="Pagani I."/>
            <person name="Tapia R."/>
            <person name="Cheng J.F."/>
            <person name="Goodwin L."/>
            <person name="Pitluck S."/>
            <person name="Liolios K."/>
            <person name="Ivanova N."/>
            <person name="Mavromatis K."/>
            <person name="Mikhailova N."/>
            <person name="Pati A."/>
            <person name="Chen A."/>
            <person name="Palaniappan K."/>
            <person name="Han C."/>
            <person name="Land M."/>
            <person name="Hauser L."/>
            <person name="Pan C."/>
            <person name="Brambilla E.M."/>
            <person name="Rohde M."/>
            <person name="Spring S."/>
            <person name="Sikorski J."/>
            <person name="Wirth R."/>
            <person name="Detter J.C."/>
            <person name="Woyke T."/>
            <person name="Bristow J."/>
            <person name="Eisen J.A."/>
            <person name="Markowitz V."/>
            <person name="Hugenholtz P."/>
            <person name="Kyrpides N.C."/>
            <person name="Klenk H.P."/>
        </authorList>
    </citation>
    <scope>NUCLEOTIDE SEQUENCE [LARGE SCALE GENOMIC DNA]</scope>
    <source>
        <strain evidence="12">DSM 11699 / BSA</strain>
    </source>
</reference>
<protein>
    <recommendedName>
        <fullName evidence="3 9">3-deoxy-D-manno-octulosonic acid transferase</fullName>
        <shortName evidence="9">Kdo transferase</shortName>
        <ecNumber evidence="2 9">2.4.99.12</ecNumber>
    </recommendedName>
    <alternativeName>
        <fullName evidence="5 9">Lipid IV(A) 3-deoxy-D-manno-octulosonic acid transferase</fullName>
    </alternativeName>
</protein>
<proteinExistence type="inferred from homology"/>
<dbReference type="AlphaFoldDB" id="F0S1V4"/>
<dbReference type="eggNOG" id="COG1519">
    <property type="taxonomic scope" value="Bacteria"/>
</dbReference>
<evidence type="ECO:0000256" key="6">
    <source>
        <dbReference type="ARBA" id="ARBA00049183"/>
    </source>
</evidence>
<evidence type="ECO:0000256" key="5">
    <source>
        <dbReference type="ARBA" id="ARBA00031445"/>
    </source>
</evidence>
<dbReference type="InParanoid" id="F0S1V4"/>
<dbReference type="SUPFAM" id="SSF53756">
    <property type="entry name" value="UDP-Glycosyltransferase/glycogen phosphorylase"/>
    <property type="match status" value="1"/>
</dbReference>
<comment type="catalytic activity">
    <reaction evidence="6 9">
        <text>lipid IVA (E. coli) + CMP-3-deoxy-beta-D-manno-octulosonate = alpha-Kdo-(2-&gt;6)-lipid IVA (E. coli) + CMP + H(+)</text>
        <dbReference type="Rhea" id="RHEA:28066"/>
        <dbReference type="ChEBI" id="CHEBI:15378"/>
        <dbReference type="ChEBI" id="CHEBI:58603"/>
        <dbReference type="ChEBI" id="CHEBI:60364"/>
        <dbReference type="ChEBI" id="CHEBI:60377"/>
        <dbReference type="ChEBI" id="CHEBI:85987"/>
        <dbReference type="EC" id="2.4.99.12"/>
    </reaction>
</comment>
<feature type="site" description="Transition state stabilizer" evidence="8">
    <location>
        <position position="195"/>
    </location>
</feature>
<dbReference type="FunCoup" id="F0S1V4">
    <property type="interactions" value="185"/>
</dbReference>
<accession>F0S1V4</accession>
<evidence type="ECO:0000259" key="10">
    <source>
        <dbReference type="Pfam" id="PF04413"/>
    </source>
</evidence>
<keyword evidence="9" id="KW-0472">Membrane</keyword>
<dbReference type="KEGG" id="dte:Dester_0303"/>
<dbReference type="OrthoDB" id="9789797at2"/>
<gene>
    <name evidence="11" type="ordered locus">Dester_0303</name>
</gene>
<dbReference type="GO" id="GO:0009245">
    <property type="term" value="P:lipid A biosynthetic process"/>
    <property type="evidence" value="ECO:0007669"/>
    <property type="project" value="TreeGrafter"/>
</dbReference>
<feature type="site" description="Transition state stabilizer" evidence="8">
    <location>
        <position position="120"/>
    </location>
</feature>
<dbReference type="GO" id="GO:0005886">
    <property type="term" value="C:plasma membrane"/>
    <property type="evidence" value="ECO:0007669"/>
    <property type="project" value="UniProtKB-SubCell"/>
</dbReference>
<dbReference type="EMBL" id="CP002543">
    <property type="protein sequence ID" value="ADY72959.1"/>
    <property type="molecule type" value="Genomic_DNA"/>
</dbReference>
<comment type="pathway">
    <text evidence="1 9">Bacterial outer membrane biogenesis; LPS core biosynthesis.</text>
</comment>
<evidence type="ECO:0000256" key="1">
    <source>
        <dbReference type="ARBA" id="ARBA00004713"/>
    </source>
</evidence>
<evidence type="ECO:0000256" key="2">
    <source>
        <dbReference type="ARBA" id="ARBA00012621"/>
    </source>
</evidence>
<evidence type="ECO:0000256" key="8">
    <source>
        <dbReference type="PIRSR" id="PIRSR639901-2"/>
    </source>
</evidence>
<evidence type="ECO:0000256" key="4">
    <source>
        <dbReference type="ARBA" id="ARBA00022679"/>
    </source>
</evidence>
<keyword evidence="12" id="KW-1185">Reference proteome</keyword>
<dbReference type="UniPathway" id="UPA00958"/>
<sequence length="392" mass="45001">MRIFFYNVLLSSSILFYPVVKLATRKRGNISISDRFLTDFPQLKGKILLHLSSIGEVNSVKPLVKKLKDRLALTVFTDYGLERAKNIYPEVPSKILPLDLYPIVKKFLQKNKPEKILIYETEIWPSLLHCAGKLKIPTFIVSGKISERSFKNYKNFKFFFKPLFKNVVFLARSQADADRAKSLGFKNVKIVGDLKFDVEKPESLSDLFIEGNRKVIIWGSTHQGEEKIAFELHEKLKSKFPNLLTIIAPRHIKRAKEIKIPSRYAFRSETKQITSDIEFYIVDTIGELSSLYRFGDVIVIGGSFVPNIGGHNPIEAALWKKPVVIGDFGTDFSEVAYRLKVPVLTVKELLRFVEKLLLDKRFYSELSETIFKSYQKEKGVTERILKAIGEEL</sequence>
<evidence type="ECO:0000256" key="3">
    <source>
        <dbReference type="ARBA" id="ARBA00019077"/>
    </source>
</evidence>
<keyword evidence="9" id="KW-1003">Cell membrane</keyword>
<name>F0S1V4_DESTD</name>
<dbReference type="RefSeq" id="WP_013637918.1">
    <property type="nucleotide sequence ID" value="NC_015185.1"/>
</dbReference>
<evidence type="ECO:0000313" key="12">
    <source>
        <dbReference type="Proteomes" id="UP000007102"/>
    </source>
</evidence>
<evidence type="ECO:0000313" key="11">
    <source>
        <dbReference type="EMBL" id="ADY72959.1"/>
    </source>
</evidence>
<comment type="subcellular location">
    <subcellularLocation>
        <location evidence="9">Cell membrane</location>
    </subcellularLocation>
</comment>
<dbReference type="STRING" id="868864.Dester_0303"/>
<feature type="active site" description="Proton acceptor" evidence="7">
    <location>
        <position position="56"/>
    </location>
</feature>
<dbReference type="HOGENOM" id="CLU_036146_2_0_0"/>
<feature type="domain" description="3-deoxy-D-manno-octulosonic-acid transferase N-terminal" evidence="10">
    <location>
        <begin position="42"/>
        <end position="198"/>
    </location>
</feature>
<dbReference type="Gene3D" id="3.40.50.2000">
    <property type="entry name" value="Glycogen Phosphorylase B"/>
    <property type="match status" value="1"/>
</dbReference>
<dbReference type="Proteomes" id="UP000007102">
    <property type="component" value="Chromosome"/>
</dbReference>